<dbReference type="GO" id="GO:0016747">
    <property type="term" value="F:acyltransferase activity, transferring groups other than amino-acyl groups"/>
    <property type="evidence" value="ECO:0007669"/>
    <property type="project" value="InterPro"/>
</dbReference>
<organism evidence="2 3">
    <name type="scientific">Planomonospora venezuelensis</name>
    <dbReference type="NCBI Taxonomy" id="1999"/>
    <lineage>
        <taxon>Bacteria</taxon>
        <taxon>Bacillati</taxon>
        <taxon>Actinomycetota</taxon>
        <taxon>Actinomycetes</taxon>
        <taxon>Streptosporangiales</taxon>
        <taxon>Streptosporangiaceae</taxon>
        <taxon>Planomonospora</taxon>
    </lineage>
</organism>
<proteinExistence type="predicted"/>
<evidence type="ECO:0000313" key="3">
    <source>
        <dbReference type="Proteomes" id="UP000562352"/>
    </source>
</evidence>
<keyword evidence="2" id="KW-0808">Transferase</keyword>
<dbReference type="InterPro" id="IPR016181">
    <property type="entry name" value="Acyl_CoA_acyltransferase"/>
</dbReference>
<feature type="domain" description="N-acetyltransferase" evidence="1">
    <location>
        <begin position="13"/>
        <end position="155"/>
    </location>
</feature>
<dbReference type="Proteomes" id="UP000562352">
    <property type="component" value="Unassembled WGS sequence"/>
</dbReference>
<dbReference type="InterPro" id="IPR000182">
    <property type="entry name" value="GNAT_dom"/>
</dbReference>
<dbReference type="RefSeq" id="WP_184945410.1">
    <property type="nucleotide sequence ID" value="NZ_BAAAWZ010000001.1"/>
</dbReference>
<dbReference type="EMBL" id="JACHJJ010000019">
    <property type="protein sequence ID" value="MBB5965756.1"/>
    <property type="molecule type" value="Genomic_DNA"/>
</dbReference>
<dbReference type="Pfam" id="PF00583">
    <property type="entry name" value="Acetyltransf_1"/>
    <property type="match status" value="1"/>
</dbReference>
<dbReference type="SUPFAM" id="SSF55729">
    <property type="entry name" value="Acyl-CoA N-acyltransferases (Nat)"/>
    <property type="match status" value="1"/>
</dbReference>
<dbReference type="AlphaFoldDB" id="A0A841DEQ1"/>
<gene>
    <name evidence="2" type="ORF">FHS22_005046</name>
</gene>
<keyword evidence="3" id="KW-1185">Reference proteome</keyword>
<comment type="caution">
    <text evidence="2">The sequence shown here is derived from an EMBL/GenBank/DDBJ whole genome shotgun (WGS) entry which is preliminary data.</text>
</comment>
<evidence type="ECO:0000259" key="1">
    <source>
        <dbReference type="PROSITE" id="PS51186"/>
    </source>
</evidence>
<reference evidence="2 3" key="1">
    <citation type="submission" date="2020-08" db="EMBL/GenBank/DDBJ databases">
        <title>Genomic Encyclopedia of Type Strains, Phase III (KMG-III): the genomes of soil and plant-associated and newly described type strains.</title>
        <authorList>
            <person name="Whitman W."/>
        </authorList>
    </citation>
    <scope>NUCLEOTIDE SEQUENCE [LARGE SCALE GENOMIC DNA]</scope>
    <source>
        <strain evidence="2 3">CECT 3303</strain>
    </source>
</reference>
<accession>A0A841DEQ1</accession>
<protein>
    <submittedName>
        <fullName evidence="2">GNAT superfamily N-acetyltransferase</fullName>
    </submittedName>
</protein>
<dbReference type="Gene3D" id="3.40.630.30">
    <property type="match status" value="1"/>
</dbReference>
<evidence type="ECO:0000313" key="2">
    <source>
        <dbReference type="EMBL" id="MBB5965756.1"/>
    </source>
</evidence>
<sequence length="183" mass="19392">MPSPPESGLPTTLLLREVPAHAGTAGTELLAPALAGALRETPAARCRMYVLADLAGPAAAPPAAAVLVETESAARRARLRALAVAPPYRRRGFGRRLLADLLTELRADGVRRVHYREDAEDCGVSALLRSAGFTCEEGGPGGPRQPGAPNPHELRETGGLEVTYQYDEAETGPLAIVWLVREL</sequence>
<dbReference type="PROSITE" id="PS51186">
    <property type="entry name" value="GNAT"/>
    <property type="match status" value="1"/>
</dbReference>
<name>A0A841DEQ1_PLAVE</name>